<evidence type="ECO:0000256" key="1">
    <source>
        <dbReference type="ARBA" id="ARBA00022553"/>
    </source>
</evidence>
<dbReference type="AlphaFoldDB" id="A0AAZ3Q9S3"/>
<evidence type="ECO:0000259" key="9">
    <source>
        <dbReference type="PROSITE" id="PS50222"/>
    </source>
</evidence>
<protein>
    <recommendedName>
        <fullName evidence="12">RALBP1 associated Eps domain containing 1</fullName>
    </recommendedName>
</protein>
<keyword evidence="4" id="KW-0106">Calcium</keyword>
<dbReference type="InterPro" id="IPR002048">
    <property type="entry name" value="EF_hand_dom"/>
</dbReference>
<feature type="compositionally biased region" description="Basic and acidic residues" evidence="7">
    <location>
        <begin position="443"/>
        <end position="452"/>
    </location>
</feature>
<dbReference type="FunFam" id="1.10.238.10:FF:000084">
    <property type="entry name" value="ralBP1-associated Eps domain-containing protein 1 isoform X2"/>
    <property type="match status" value="1"/>
</dbReference>
<dbReference type="InterPro" id="IPR011992">
    <property type="entry name" value="EF-hand-dom_pair"/>
</dbReference>
<dbReference type="GO" id="GO:0005509">
    <property type="term" value="F:calcium ion binding"/>
    <property type="evidence" value="ECO:0007669"/>
    <property type="project" value="InterPro"/>
</dbReference>
<dbReference type="Ensembl" id="ENSOTST00005157762.1">
    <property type="protein sequence ID" value="ENSOTSP00005124744.1"/>
    <property type="gene ID" value="ENSOTSG00005021339.2"/>
</dbReference>
<feature type="compositionally biased region" description="Polar residues" evidence="7">
    <location>
        <begin position="520"/>
        <end position="530"/>
    </location>
</feature>
<dbReference type="GO" id="GO:0006897">
    <property type="term" value="P:endocytosis"/>
    <property type="evidence" value="ECO:0007669"/>
    <property type="project" value="TreeGrafter"/>
</dbReference>
<feature type="domain" description="EH" evidence="8">
    <location>
        <begin position="286"/>
        <end position="370"/>
    </location>
</feature>
<dbReference type="Gene3D" id="1.10.238.10">
    <property type="entry name" value="EF-hand"/>
    <property type="match status" value="2"/>
</dbReference>
<dbReference type="PANTHER" id="PTHR11216:SF63">
    <property type="entry name" value="RALBP1-ASSOCIATED EPS DOMAIN-CONTAINING PROTEIN 1"/>
    <property type="match status" value="1"/>
</dbReference>
<dbReference type="PANTHER" id="PTHR11216">
    <property type="entry name" value="EH DOMAIN"/>
    <property type="match status" value="1"/>
</dbReference>
<dbReference type="CDD" id="cd00052">
    <property type="entry name" value="EH"/>
    <property type="match status" value="1"/>
</dbReference>
<reference evidence="11" key="1">
    <citation type="journal article" date="2018" name="PLoS ONE">
        <title>Chinook salmon (Oncorhynchus tshawytscha) genome and transcriptome.</title>
        <authorList>
            <person name="Christensen K.A."/>
            <person name="Leong J.S."/>
            <person name="Sakhrani D."/>
            <person name="Biagi C.A."/>
            <person name="Minkley D.R."/>
            <person name="Withler R.E."/>
            <person name="Rondeau E.B."/>
            <person name="Koop B.F."/>
            <person name="Devlin R.H."/>
        </authorList>
    </citation>
    <scope>NUCLEOTIDE SEQUENCE [LARGE SCALE GENOMIC DNA]</scope>
</reference>
<dbReference type="GO" id="GO:0005886">
    <property type="term" value="C:plasma membrane"/>
    <property type="evidence" value="ECO:0007669"/>
    <property type="project" value="TreeGrafter"/>
</dbReference>
<proteinExistence type="predicted"/>
<keyword evidence="5 6" id="KW-0175">Coiled coil</keyword>
<organism evidence="10 11">
    <name type="scientific">Oncorhynchus tshawytscha</name>
    <name type="common">Chinook salmon</name>
    <name type="synonym">Salmo tshawytscha</name>
    <dbReference type="NCBI Taxonomy" id="74940"/>
    <lineage>
        <taxon>Eukaryota</taxon>
        <taxon>Metazoa</taxon>
        <taxon>Chordata</taxon>
        <taxon>Craniata</taxon>
        <taxon>Vertebrata</taxon>
        <taxon>Euteleostomi</taxon>
        <taxon>Actinopterygii</taxon>
        <taxon>Neopterygii</taxon>
        <taxon>Teleostei</taxon>
        <taxon>Protacanthopterygii</taxon>
        <taxon>Salmoniformes</taxon>
        <taxon>Salmonidae</taxon>
        <taxon>Salmoninae</taxon>
        <taxon>Oncorhynchus</taxon>
    </lineage>
</organism>
<evidence type="ECO:0000256" key="7">
    <source>
        <dbReference type="SAM" id="MobiDB-lite"/>
    </source>
</evidence>
<dbReference type="PROSITE" id="PS50222">
    <property type="entry name" value="EF_HAND_2"/>
    <property type="match status" value="1"/>
</dbReference>
<feature type="region of interest" description="Disordered" evidence="7">
    <location>
        <begin position="545"/>
        <end position="572"/>
    </location>
</feature>
<feature type="domain" description="EF-hand" evidence="9">
    <location>
        <begin position="319"/>
        <end position="354"/>
    </location>
</feature>
<gene>
    <name evidence="10" type="primary">REPS1</name>
</gene>
<dbReference type="Proteomes" id="UP000694402">
    <property type="component" value="Unassembled WGS sequence"/>
</dbReference>
<feature type="region of interest" description="Disordered" evidence="7">
    <location>
        <begin position="149"/>
        <end position="185"/>
    </location>
</feature>
<reference evidence="10" key="3">
    <citation type="submission" date="2025-09" db="UniProtKB">
        <authorList>
            <consortium name="Ensembl"/>
        </authorList>
    </citation>
    <scope>IDENTIFICATION</scope>
</reference>
<keyword evidence="11" id="KW-1185">Reference proteome</keyword>
<evidence type="ECO:0000256" key="2">
    <source>
        <dbReference type="ARBA" id="ARBA00022723"/>
    </source>
</evidence>
<feature type="domain" description="EH" evidence="8">
    <location>
        <begin position="10"/>
        <end position="97"/>
    </location>
</feature>
<dbReference type="InterPro" id="IPR000261">
    <property type="entry name" value="EH_dom"/>
</dbReference>
<keyword evidence="3" id="KW-0677">Repeat</keyword>
<keyword evidence="2" id="KW-0479">Metal-binding</keyword>
<reference evidence="10" key="2">
    <citation type="submission" date="2025-08" db="UniProtKB">
        <authorList>
            <consortium name="Ensembl"/>
        </authorList>
    </citation>
    <scope>IDENTIFICATION</scope>
</reference>
<dbReference type="Pfam" id="PF12763">
    <property type="entry name" value="EH"/>
    <property type="match status" value="2"/>
</dbReference>
<evidence type="ECO:0000313" key="10">
    <source>
        <dbReference type="Ensembl" id="ENSOTSP00005124744.1"/>
    </source>
</evidence>
<dbReference type="InterPro" id="IPR018247">
    <property type="entry name" value="EF_Hand_1_Ca_BS"/>
</dbReference>
<feature type="compositionally biased region" description="Low complexity" evidence="7">
    <location>
        <begin position="149"/>
        <end position="163"/>
    </location>
</feature>
<evidence type="ECO:0000259" key="8">
    <source>
        <dbReference type="PROSITE" id="PS50031"/>
    </source>
</evidence>
<accession>A0AAZ3Q9S3</accession>
<dbReference type="PROSITE" id="PS50031">
    <property type="entry name" value="EH"/>
    <property type="match status" value="2"/>
</dbReference>
<dbReference type="SMART" id="SM00027">
    <property type="entry name" value="EH"/>
    <property type="match status" value="2"/>
</dbReference>
<dbReference type="SUPFAM" id="SSF47473">
    <property type="entry name" value="EF-hand"/>
    <property type="match status" value="2"/>
</dbReference>
<keyword evidence="1" id="KW-0597">Phosphoprotein</keyword>
<feature type="region of interest" description="Disordered" evidence="7">
    <location>
        <begin position="480"/>
        <end position="531"/>
    </location>
</feature>
<evidence type="ECO:0000256" key="5">
    <source>
        <dbReference type="ARBA" id="ARBA00023054"/>
    </source>
</evidence>
<dbReference type="GO" id="GO:0005829">
    <property type="term" value="C:cytosol"/>
    <property type="evidence" value="ECO:0007669"/>
    <property type="project" value="UniProtKB-ARBA"/>
</dbReference>
<sequence length="694" mass="76200">MESLTLTDVEQKYYSDLFVYCDTDNTKKVASNGKVLDLFRAAQLPSEVVLQITELCGATRLGHFGRSQFYIALKLIAVAQSGLPLRVESLNSVKDLPLPRFVVAKNEQEARHTAMYPDLENQGPYQGVIPRPPGRGQVKKVSAHEVIQPCVPTPDTTSPVVSPHQSPPTSPHAWRKHKRQASGGNVERPAVVVAGAVWTPFREAQSGPVVVGDGMWSAHSPPPVQESWVSLKDTYPPSSSKMPPMHLSPVQENSSIRTVASVTTANEIQRQSSSSYDDPWKITDEQRQYYINQFKTIQPDLNGFIPGSAAKEFFTKSKLPILELSHIWELSDFDKDGALTLDEFCAAFHLVVARKNGYDLPEKLPESLMPKLIDLDDSAEVPDQAPDVGYSGSPVEVTPNKSPMPSLNQTWPDLNQGNEDTAIVHPVPIRMTPSKIHMQEMELKRTGSDHTHPTSPLMAKPPELSEETKLATSMKFVTANSGPQQSGVVACPPAIPPRPLPTQTSGPHSGHRSDEGLAAHSTTSPQQIPEQPNFADFSQFQAFAASDQPSDNGEKHPESLPVEKSTEGAGPLRTVKIDNQEERAAATVNSAKGSIMAPPPKPVRRRLKSEDELQDETLPPKSNVIATVLATLPSIPRSVGKDKKAIQASIRRNKETNTVLARLNSELQQQLKDLLEERISLEVQLEQLRPFSHL</sequence>
<evidence type="ECO:0000256" key="3">
    <source>
        <dbReference type="ARBA" id="ARBA00022737"/>
    </source>
</evidence>
<evidence type="ECO:0000256" key="6">
    <source>
        <dbReference type="SAM" id="Coils"/>
    </source>
</evidence>
<name>A0AAZ3Q9S3_ONCTS</name>
<dbReference type="GO" id="GO:0016197">
    <property type="term" value="P:endosomal transport"/>
    <property type="evidence" value="ECO:0007669"/>
    <property type="project" value="TreeGrafter"/>
</dbReference>
<evidence type="ECO:0000256" key="4">
    <source>
        <dbReference type="ARBA" id="ARBA00022837"/>
    </source>
</evidence>
<feature type="coiled-coil region" evidence="6">
    <location>
        <begin position="653"/>
        <end position="684"/>
    </location>
</feature>
<dbReference type="GeneTree" id="ENSGT00940000158749"/>
<dbReference type="FunFam" id="1.10.238.10:FF:000039">
    <property type="entry name" value="RalBP1-associated Eps domain-containing protein 2 isoform 1"/>
    <property type="match status" value="1"/>
</dbReference>
<evidence type="ECO:0008006" key="12">
    <source>
        <dbReference type="Google" id="ProtNLM"/>
    </source>
</evidence>
<dbReference type="PROSITE" id="PS00018">
    <property type="entry name" value="EF_HAND_1"/>
    <property type="match status" value="1"/>
</dbReference>
<evidence type="ECO:0000313" key="11">
    <source>
        <dbReference type="Proteomes" id="UP000694402"/>
    </source>
</evidence>
<feature type="region of interest" description="Disordered" evidence="7">
    <location>
        <begin position="443"/>
        <end position="468"/>
    </location>
</feature>